<feature type="compositionally biased region" description="Basic and acidic residues" evidence="1">
    <location>
        <begin position="129"/>
        <end position="140"/>
    </location>
</feature>
<keyword evidence="3" id="KW-1185">Reference proteome</keyword>
<organism evidence="2 3">
    <name type="scientific">Streptomyces nanshensis</name>
    <dbReference type="NCBI Taxonomy" id="518642"/>
    <lineage>
        <taxon>Bacteria</taxon>
        <taxon>Bacillati</taxon>
        <taxon>Actinomycetota</taxon>
        <taxon>Actinomycetes</taxon>
        <taxon>Kitasatosporales</taxon>
        <taxon>Streptomycetaceae</taxon>
        <taxon>Streptomyces</taxon>
    </lineage>
</organism>
<comment type="caution">
    <text evidence="2">The sequence shown here is derived from an EMBL/GenBank/DDBJ whole genome shotgun (WGS) entry which is preliminary data.</text>
</comment>
<name>A0A1E7LVT9_9ACTN</name>
<dbReference type="PATRIC" id="fig|518642.7.peg.5309"/>
<proteinExistence type="predicted"/>
<accession>A0A1E7LVT9</accession>
<evidence type="ECO:0000313" key="3">
    <source>
        <dbReference type="Proteomes" id="UP000175971"/>
    </source>
</evidence>
<dbReference type="AlphaFoldDB" id="A0A1E7LVT9"/>
<evidence type="ECO:0000256" key="1">
    <source>
        <dbReference type="SAM" id="MobiDB-lite"/>
    </source>
</evidence>
<feature type="region of interest" description="Disordered" evidence="1">
    <location>
        <begin position="121"/>
        <end position="148"/>
    </location>
</feature>
<protein>
    <submittedName>
        <fullName evidence="2">Uncharacterized protein</fullName>
    </submittedName>
</protein>
<evidence type="ECO:0000313" key="2">
    <source>
        <dbReference type="EMBL" id="OEV20238.1"/>
    </source>
</evidence>
<gene>
    <name evidence="2" type="ORF">AN221_13305</name>
</gene>
<reference evidence="2 3" key="1">
    <citation type="journal article" date="2016" name="Front. Microbiol.">
        <title>Comparative Genomics Analysis of Streptomyces Species Reveals Their Adaptation to the Marine Environment and Their Diversity at the Genomic Level.</title>
        <authorList>
            <person name="Tian X."/>
            <person name="Zhang Z."/>
            <person name="Yang T."/>
            <person name="Chen M."/>
            <person name="Li J."/>
            <person name="Chen F."/>
            <person name="Yang J."/>
            <person name="Li W."/>
            <person name="Zhang B."/>
            <person name="Zhang Z."/>
            <person name="Wu J."/>
            <person name="Zhang C."/>
            <person name="Long L."/>
            <person name="Xiao J."/>
        </authorList>
    </citation>
    <scope>NUCLEOTIDE SEQUENCE [LARGE SCALE GENOMIC DNA]</scope>
    <source>
        <strain evidence="2 3">SCSIO M10372</strain>
    </source>
</reference>
<dbReference type="Proteomes" id="UP000175971">
    <property type="component" value="Unassembled WGS sequence"/>
</dbReference>
<sequence length="148" mass="15990">MDGMSVFSDIAAICHPMPSPGEVPDDIYSDVCESIHTRREEMIHNLEAAADADSEENEPLLSAIGIARYRKEQAEAEIRRLIAYGREFTRPRPYVLADLAAAAGMSISGARITYGSTEVADVEQALGRPPRERSANRPDAPDGTGSAS</sequence>
<dbReference type="EMBL" id="LJGZ01000027">
    <property type="protein sequence ID" value="OEV20238.1"/>
    <property type="molecule type" value="Genomic_DNA"/>
</dbReference>